<comment type="caution">
    <text evidence="6">The sequence shown here is derived from an EMBL/GenBank/DDBJ whole genome shotgun (WGS) entry which is preliminary data.</text>
</comment>
<dbReference type="GO" id="GO:0000034">
    <property type="term" value="F:adenine deaminase activity"/>
    <property type="evidence" value="ECO:0007669"/>
    <property type="project" value="UniProtKB-UniRule"/>
</dbReference>
<comment type="similarity">
    <text evidence="4">Belongs to the metallo-dependent hydrolases superfamily. Adenosine and AMP deaminases family. Adenine deaminase type 2 subfamily.</text>
</comment>
<dbReference type="OrthoDB" id="9779574at2"/>
<protein>
    <recommendedName>
        <fullName evidence="4">Adenine deaminase</fullName>
        <shortName evidence="4">ADE</shortName>
        <ecNumber evidence="4">3.5.4.2</ecNumber>
    </recommendedName>
    <alternativeName>
        <fullName evidence="4">Adenine aminohydrolase</fullName>
        <shortName evidence="4">AAH</shortName>
    </alternativeName>
</protein>
<keyword evidence="4" id="KW-0546">Nucleotide metabolism</keyword>
<sequence>MALDAFIAGMPKCELHLHIEGTLEPELKMLLAERNNVRMPYRTVEEARNAYNFDSLTSFLVGYYESMNVLLTEQDFYDLATAYLTKAASQNVRYAEIFFDPQAHTSRGVPFDIVIRGLRRAIMDGERLHGVRAQLIMCFLRDFSAEYAMATLLESLPYREWIVGVGLDSDERGNPPVKFEKVFARARREGYLLTAHCDIDQPDTHEHIRQCLDVLGVDRIDHGSNALEDEWLTEEIGRRGLGFTVCPVSNGFVTSDMKAAEIRRMLDLGLKVTINSDDPAYFLAYVTENLQAVQRKLDLTRDEVLRFERNAFEIAWLPRAAKDAYLAELDEYAATAAATAATPADAAD</sequence>
<evidence type="ECO:0000259" key="5">
    <source>
        <dbReference type="Pfam" id="PF00962"/>
    </source>
</evidence>
<keyword evidence="1 4" id="KW-0479">Metal-binding</keyword>
<keyword evidence="2 4" id="KW-0378">Hydrolase</keyword>
<feature type="binding site" evidence="4">
    <location>
        <position position="277"/>
    </location>
    <ligand>
        <name>Zn(2+)</name>
        <dbReference type="ChEBI" id="CHEBI:29105"/>
        <note>catalytic</note>
    </ligand>
</feature>
<feature type="binding site" evidence="4">
    <location>
        <position position="16"/>
    </location>
    <ligand>
        <name>Zn(2+)</name>
        <dbReference type="ChEBI" id="CHEBI:29105"/>
        <note>catalytic</note>
    </ligand>
</feature>
<evidence type="ECO:0000256" key="4">
    <source>
        <dbReference type="HAMAP-Rule" id="MF_01962"/>
    </source>
</evidence>
<dbReference type="AlphaFoldDB" id="A0A372JNA0"/>
<keyword evidence="7" id="KW-1185">Reference proteome</keyword>
<comment type="catalytic activity">
    <reaction evidence="4">
        <text>adenine + H2O + H(+) = hypoxanthine + NH4(+)</text>
        <dbReference type="Rhea" id="RHEA:23688"/>
        <dbReference type="ChEBI" id="CHEBI:15377"/>
        <dbReference type="ChEBI" id="CHEBI:15378"/>
        <dbReference type="ChEBI" id="CHEBI:16708"/>
        <dbReference type="ChEBI" id="CHEBI:17368"/>
        <dbReference type="ChEBI" id="CHEBI:28938"/>
        <dbReference type="EC" id="3.5.4.2"/>
    </reaction>
</comment>
<accession>A0A372JNA0</accession>
<dbReference type="SUPFAM" id="SSF51556">
    <property type="entry name" value="Metallo-dependent hydrolases"/>
    <property type="match status" value="1"/>
</dbReference>
<dbReference type="Gene3D" id="3.20.20.140">
    <property type="entry name" value="Metal-dependent hydrolases"/>
    <property type="match status" value="1"/>
</dbReference>
<dbReference type="HAMAP" id="MF_01962">
    <property type="entry name" value="Adenine_deaminase"/>
    <property type="match status" value="1"/>
</dbReference>
<dbReference type="EC" id="3.5.4.2" evidence="4"/>
<dbReference type="GO" id="GO:0005829">
    <property type="term" value="C:cytosol"/>
    <property type="evidence" value="ECO:0007669"/>
    <property type="project" value="TreeGrafter"/>
</dbReference>
<dbReference type="PANTHER" id="PTHR43114">
    <property type="entry name" value="ADENINE DEAMINASE"/>
    <property type="match status" value="1"/>
</dbReference>
<dbReference type="EMBL" id="QURH01000211">
    <property type="protein sequence ID" value="RFU41429.1"/>
    <property type="molecule type" value="Genomic_DNA"/>
</dbReference>
<name>A0A372JNA0_9ACTN</name>
<feature type="binding site" evidence="4">
    <location>
        <position position="18"/>
    </location>
    <ligand>
        <name>Zn(2+)</name>
        <dbReference type="ChEBI" id="CHEBI:29105"/>
        <note>catalytic</note>
    </ligand>
</feature>
<proteinExistence type="inferred from homology"/>
<feature type="binding site" evidence="4">
    <location>
        <position position="278"/>
    </location>
    <ligand>
        <name>substrate</name>
    </ligand>
</feature>
<reference evidence="6 7" key="1">
    <citation type="submission" date="2018-08" db="EMBL/GenBank/DDBJ databases">
        <title>Actinomadura jelena sp. nov., a novel Actinomycete isolated from soil in Chad.</title>
        <authorList>
            <person name="Shi L."/>
        </authorList>
    </citation>
    <scope>NUCLEOTIDE SEQUENCE [LARGE SCALE GENOMIC DNA]</scope>
    <source>
        <strain evidence="6 7">NEAU-G17</strain>
    </source>
</reference>
<evidence type="ECO:0000256" key="1">
    <source>
        <dbReference type="ARBA" id="ARBA00022723"/>
    </source>
</evidence>
<evidence type="ECO:0000256" key="3">
    <source>
        <dbReference type="ARBA" id="ARBA00022833"/>
    </source>
</evidence>
<organism evidence="6 7">
    <name type="scientific">Actinomadura logoneensis</name>
    <dbReference type="NCBI Taxonomy" id="2293572"/>
    <lineage>
        <taxon>Bacteria</taxon>
        <taxon>Bacillati</taxon>
        <taxon>Actinomycetota</taxon>
        <taxon>Actinomycetes</taxon>
        <taxon>Streptosporangiales</taxon>
        <taxon>Thermomonosporaceae</taxon>
        <taxon>Actinomadura</taxon>
    </lineage>
</organism>
<keyword evidence="3 4" id="KW-0862">Zinc</keyword>
<dbReference type="Proteomes" id="UP000261811">
    <property type="component" value="Unassembled WGS sequence"/>
</dbReference>
<comment type="caution">
    <text evidence="4">Lacks conserved residue(s) required for the propagation of feature annotation.</text>
</comment>
<dbReference type="Pfam" id="PF00962">
    <property type="entry name" value="A_deaminase"/>
    <property type="match status" value="1"/>
</dbReference>
<evidence type="ECO:0000256" key="2">
    <source>
        <dbReference type="ARBA" id="ARBA00022801"/>
    </source>
</evidence>
<evidence type="ECO:0000313" key="7">
    <source>
        <dbReference type="Proteomes" id="UP000261811"/>
    </source>
</evidence>
<gene>
    <name evidence="6" type="primary">add</name>
    <name evidence="6" type="ORF">DZF91_11660</name>
</gene>
<feature type="domain" description="Adenosine deaminase" evidence="5">
    <location>
        <begin position="11"/>
        <end position="331"/>
    </location>
</feature>
<dbReference type="GO" id="GO:0008270">
    <property type="term" value="F:zinc ion binding"/>
    <property type="evidence" value="ECO:0007669"/>
    <property type="project" value="UniProtKB-UniRule"/>
</dbReference>
<feature type="binding site" evidence="4">
    <location>
        <position position="196"/>
    </location>
    <ligand>
        <name>Zn(2+)</name>
        <dbReference type="ChEBI" id="CHEBI:29105"/>
        <note>catalytic</note>
    </ligand>
</feature>
<dbReference type="GO" id="GO:0043103">
    <property type="term" value="P:hypoxanthine salvage"/>
    <property type="evidence" value="ECO:0007669"/>
    <property type="project" value="UniProtKB-UniRule"/>
</dbReference>
<dbReference type="InterPro" id="IPR032466">
    <property type="entry name" value="Metal_Hydrolase"/>
</dbReference>
<dbReference type="InterPro" id="IPR028892">
    <property type="entry name" value="ADE"/>
</dbReference>
<comment type="cofactor">
    <cofactor evidence="4">
        <name>Zn(2+)</name>
        <dbReference type="ChEBI" id="CHEBI:29105"/>
    </cofactor>
    <text evidence="4">Binds 1 zinc ion per subunit.</text>
</comment>
<dbReference type="GO" id="GO:0009117">
    <property type="term" value="P:nucleotide metabolic process"/>
    <property type="evidence" value="ECO:0007669"/>
    <property type="project" value="UniProtKB-KW"/>
</dbReference>
<dbReference type="GO" id="GO:0006146">
    <property type="term" value="P:adenine catabolic process"/>
    <property type="evidence" value="ECO:0007669"/>
    <property type="project" value="UniProtKB-UniRule"/>
</dbReference>
<dbReference type="PANTHER" id="PTHR43114:SF7">
    <property type="entry name" value="ADENOSINE DEAMINASE DOMAIN-CONTAINING PROTEIN"/>
    <property type="match status" value="1"/>
</dbReference>
<dbReference type="NCBIfam" id="TIGR01430">
    <property type="entry name" value="aden_deam"/>
    <property type="match status" value="1"/>
</dbReference>
<dbReference type="InterPro" id="IPR006330">
    <property type="entry name" value="Ado/ade_deaminase"/>
</dbReference>
<dbReference type="InterPro" id="IPR001365">
    <property type="entry name" value="A_deaminase_dom"/>
</dbReference>
<feature type="site" description="Important for catalytic activity" evidence="4">
    <location>
        <position position="222"/>
    </location>
</feature>
<evidence type="ECO:0000313" key="6">
    <source>
        <dbReference type="EMBL" id="RFU41429.1"/>
    </source>
</evidence>
<comment type="function">
    <text evidence="4">Catalyzes the hydrolytic deamination of adenine to hypoxanthine. Plays an important role in the purine salvage pathway and in nitrogen catabolism.</text>
</comment>